<name>G9VYW3_STRAT</name>
<gene>
    <name evidence="1" type="primary">simX8</name>
</gene>
<organism evidence="1">
    <name type="scientific">Streptomyces antibioticus</name>
    <dbReference type="NCBI Taxonomy" id="1890"/>
    <lineage>
        <taxon>Bacteria</taxon>
        <taxon>Bacillati</taxon>
        <taxon>Actinomycetota</taxon>
        <taxon>Actinomycetes</taxon>
        <taxon>Kitasatosporales</taxon>
        <taxon>Streptomycetaceae</taxon>
        <taxon>Streptomyces</taxon>
    </lineage>
</organism>
<accession>G9VYW3</accession>
<reference evidence="1" key="1">
    <citation type="journal article" date="2002" name="Antimicrob. Agents Chemother.">
        <title>Biosynthetic gene cluster of simocyclinone, a natural multihybrid antibiotic.</title>
        <authorList>
            <person name="Trefzer A."/>
            <person name="Pelzer S."/>
            <person name="Schimana J."/>
            <person name="Stockert S."/>
            <person name="Bihlmaier C."/>
            <person name="Fiedler H.P."/>
            <person name="Welzel K."/>
            <person name="Vente A."/>
            <person name="Bechthold A."/>
        </authorList>
    </citation>
    <scope>NUCLEOTIDE SEQUENCE</scope>
    <source>
        <strain evidence="1">Tue6040</strain>
    </source>
</reference>
<evidence type="ECO:0000313" key="1">
    <source>
        <dbReference type="EMBL" id="AEU17901.1"/>
    </source>
</evidence>
<dbReference type="EMBL" id="AF324838">
    <property type="protein sequence ID" value="AEU17901.1"/>
    <property type="molecule type" value="Genomic_DNA"/>
</dbReference>
<proteinExistence type="predicted"/>
<sequence length="80" mass="9365">MSDSTMRRTLADLNSWLRLLTLHDQDDLADAEPDIMRFRPYHLPARLAEHARCRWLRIERTWPWADAFALAGHRGSPAQP</sequence>
<dbReference type="AlphaFoldDB" id="G9VYW3"/>
<reference evidence="1" key="2">
    <citation type="submission" date="2011-11" db="EMBL/GenBank/DDBJ databases">
        <title>The simocyclinone biosynthetic gene cluster isolated from Streptomyces antibioticus Tue6040.</title>
        <authorList>
            <person name="Trefzer A."/>
            <person name="Bechthold A."/>
        </authorList>
    </citation>
    <scope>NUCLEOTIDE SEQUENCE</scope>
    <source>
        <strain evidence="1">Tue6040</strain>
    </source>
</reference>
<protein>
    <submittedName>
        <fullName evidence="1">Uncharacterized protein simX8</fullName>
    </submittedName>
</protein>